<sequence>MNAYNQQNFTHTPHQQNPNKRPYSEYGRLAKLFPQVNAQQYNSPTQQKNQDILTTPIQVQYAKNKKNSDGSWYSGDNLQQLSTNVKTSSDNKQYETQIIHSNVQPFRVTQNQASNPNQTLLRINQNHFVSDDVQNHYYRMKKSRDELQILVSQLAQDWVKNVNYINELTEDQDELKLLYENLPEDNYLSLIQRVTSLEDSMKRFELDKKFIAIESSQIQPDYLLKSPYMQRKQNQSVQCLISDNVKTFKDAFIQLSPKRSRRSQSQPSRRSFSEHLDLNDKMLDYIQPLLSQDCDVKDELMSLRPVNHDPINPGMNEYSQGYLEDARMESFKLEEMQQQEQRQQMLFNLMMSNDSTVQKQKRRKINYQKNQVSTQADEMIELKMDIKPYKVQDFLLGDTKQKQDKQRPDKKKRGRSQIGLESKIQQTFQRIGYE</sequence>
<evidence type="ECO:0000256" key="1">
    <source>
        <dbReference type="SAM" id="MobiDB-lite"/>
    </source>
</evidence>
<dbReference type="Proteomes" id="UP000039865">
    <property type="component" value="Unassembled WGS sequence"/>
</dbReference>
<feature type="region of interest" description="Disordered" evidence="1">
    <location>
        <begin position="397"/>
        <end position="434"/>
    </location>
</feature>
<reference evidence="2 3" key="1">
    <citation type="submission" date="2014-06" db="EMBL/GenBank/DDBJ databases">
        <authorList>
            <person name="Swart Estienne"/>
        </authorList>
    </citation>
    <scope>NUCLEOTIDE SEQUENCE [LARGE SCALE GENOMIC DNA]</scope>
    <source>
        <strain evidence="2 3">130c</strain>
    </source>
</reference>
<dbReference type="InParanoid" id="A0A078BER9"/>
<proteinExistence type="predicted"/>
<accession>A0A078BER9</accession>
<evidence type="ECO:0000313" key="2">
    <source>
        <dbReference type="EMBL" id="CDW91657.1"/>
    </source>
</evidence>
<organism evidence="2 3">
    <name type="scientific">Stylonychia lemnae</name>
    <name type="common">Ciliate</name>
    <dbReference type="NCBI Taxonomy" id="5949"/>
    <lineage>
        <taxon>Eukaryota</taxon>
        <taxon>Sar</taxon>
        <taxon>Alveolata</taxon>
        <taxon>Ciliophora</taxon>
        <taxon>Intramacronucleata</taxon>
        <taxon>Spirotrichea</taxon>
        <taxon>Stichotrichia</taxon>
        <taxon>Sporadotrichida</taxon>
        <taxon>Oxytrichidae</taxon>
        <taxon>Stylonychinae</taxon>
        <taxon>Stylonychia</taxon>
    </lineage>
</organism>
<dbReference type="AlphaFoldDB" id="A0A078BER9"/>
<dbReference type="EMBL" id="CCKQ01019634">
    <property type="protein sequence ID" value="CDW91657.1"/>
    <property type="molecule type" value="Genomic_DNA"/>
</dbReference>
<feature type="region of interest" description="Disordered" evidence="1">
    <location>
        <begin position="1"/>
        <end position="23"/>
    </location>
</feature>
<name>A0A078BER9_STYLE</name>
<evidence type="ECO:0000313" key="3">
    <source>
        <dbReference type="Proteomes" id="UP000039865"/>
    </source>
</evidence>
<gene>
    <name evidence="2" type="primary">Contig3601.g3841</name>
    <name evidence="2" type="ORF">STYLEM_20816</name>
</gene>
<feature type="compositionally biased region" description="Polar residues" evidence="1">
    <location>
        <begin position="423"/>
        <end position="434"/>
    </location>
</feature>
<protein>
    <submittedName>
        <fullName evidence="2">Uncharacterized protein</fullName>
    </submittedName>
</protein>
<feature type="compositionally biased region" description="Polar residues" evidence="1">
    <location>
        <begin position="1"/>
        <end position="19"/>
    </location>
</feature>
<keyword evidence="3" id="KW-1185">Reference proteome</keyword>